<dbReference type="RefSeq" id="XP_025335807.1">
    <property type="nucleotide sequence ID" value="XM_025483572.1"/>
</dbReference>
<evidence type="ECO:0000313" key="2">
    <source>
        <dbReference type="EMBL" id="PVH14867.1"/>
    </source>
</evidence>
<feature type="domain" description="ENTH" evidence="1">
    <location>
        <begin position="7"/>
        <end position="132"/>
    </location>
</feature>
<name>A0A2V1A8Z6_9ASCO</name>
<organism evidence="2 3">
    <name type="scientific">Candidozyma duobushaemuli</name>
    <dbReference type="NCBI Taxonomy" id="1231522"/>
    <lineage>
        <taxon>Eukaryota</taxon>
        <taxon>Fungi</taxon>
        <taxon>Dikarya</taxon>
        <taxon>Ascomycota</taxon>
        <taxon>Saccharomycotina</taxon>
        <taxon>Pichiomycetes</taxon>
        <taxon>Metschnikowiaceae</taxon>
        <taxon>Candidozyma</taxon>
    </lineage>
</organism>
<proteinExistence type="predicted"/>
<reference evidence="2 3" key="1">
    <citation type="submission" date="2017-12" db="EMBL/GenBank/DDBJ databases">
        <title>Genome Sequence of the Amphotericin B-resistant Candida duobushaemulonii strain, B09383.</title>
        <authorList>
            <person name="Chow N.A."/>
            <person name="Gade L."/>
            <person name="Batra D."/>
            <person name="Rowe L.A."/>
            <person name="Loparev V.N."/>
            <person name="Litvintseva A.P."/>
        </authorList>
    </citation>
    <scope>NUCLEOTIDE SEQUENCE [LARGE SCALE GENOMIC DNA]</scope>
    <source>
        <strain evidence="2 3">B09383</strain>
    </source>
</reference>
<dbReference type="EMBL" id="PKFP01000002">
    <property type="protein sequence ID" value="PVH14867.1"/>
    <property type="molecule type" value="Genomic_DNA"/>
</dbReference>
<keyword evidence="3" id="KW-1185">Reference proteome</keyword>
<evidence type="ECO:0000313" key="3">
    <source>
        <dbReference type="Proteomes" id="UP000244406"/>
    </source>
</evidence>
<dbReference type="VEuPathDB" id="FungiDB:CXQ87_005143"/>
<comment type="caution">
    <text evidence="2">The sequence shown here is derived from an EMBL/GenBank/DDBJ whole genome shotgun (WGS) entry which is preliminary data.</text>
</comment>
<dbReference type="SUPFAM" id="SSF48464">
    <property type="entry name" value="ENTH/VHS domain"/>
    <property type="match status" value="1"/>
</dbReference>
<dbReference type="InterPro" id="IPR008942">
    <property type="entry name" value="ENTH_VHS"/>
</dbReference>
<dbReference type="Pfam" id="PF01417">
    <property type="entry name" value="ENTH"/>
    <property type="match status" value="1"/>
</dbReference>
<dbReference type="GeneID" id="37005141"/>
<dbReference type="Gene3D" id="1.25.40.90">
    <property type="match status" value="1"/>
</dbReference>
<protein>
    <recommendedName>
        <fullName evidence="1">ENTH domain-containing protein</fullName>
    </recommendedName>
</protein>
<dbReference type="Proteomes" id="UP000244406">
    <property type="component" value="Unassembled WGS sequence"/>
</dbReference>
<sequence length="156" mass="17589">MLFLGSSTESKLRNGMFKDAFGDVLWEFELLELSILTFEPRKLATICSVLEKKLLKVLVPSQGQTKQLVALKCLTVLLYLCQWGSGSFMNWLRSRYTAIVVPLGAMGYSKTYASAVYAKVDAVVRFCEDDEALRVSRDSLDQLRLEMRGQAIPTLH</sequence>
<accession>A0A2V1A8Z6</accession>
<dbReference type="InterPro" id="IPR013809">
    <property type="entry name" value="ENTH"/>
</dbReference>
<dbReference type="AlphaFoldDB" id="A0A2V1A8Z6"/>
<gene>
    <name evidence="2" type="ORF">CXQ87_005143</name>
</gene>
<evidence type="ECO:0000259" key="1">
    <source>
        <dbReference type="Pfam" id="PF01417"/>
    </source>
</evidence>